<evidence type="ECO:0000313" key="14">
    <source>
        <dbReference type="Proteomes" id="UP000887565"/>
    </source>
</evidence>
<keyword evidence="7 11" id="KW-0863">Zinc-finger</keyword>
<dbReference type="PROSITE" id="PS00518">
    <property type="entry name" value="ZF_RING_1"/>
    <property type="match status" value="1"/>
</dbReference>
<evidence type="ECO:0000256" key="10">
    <source>
        <dbReference type="ARBA" id="ARBA00023136"/>
    </source>
</evidence>
<keyword evidence="10" id="KW-0472">Membrane</keyword>
<accession>A0A915IT19</accession>
<comment type="subcellular location">
    <subcellularLocation>
        <location evidence="2">Endomembrane system</location>
    </subcellularLocation>
</comment>
<dbReference type="InterPro" id="IPR017907">
    <property type="entry name" value="Znf_RING_CS"/>
</dbReference>
<dbReference type="InterPro" id="IPR045103">
    <property type="entry name" value="RNF5/RNF185-like"/>
</dbReference>
<feature type="domain" description="RING-type" evidence="13">
    <location>
        <begin position="36"/>
        <end position="77"/>
    </location>
</feature>
<keyword evidence="14" id="KW-1185">Reference proteome</keyword>
<dbReference type="SMART" id="SM00184">
    <property type="entry name" value="RING"/>
    <property type="match status" value="1"/>
</dbReference>
<evidence type="ECO:0000259" key="13">
    <source>
        <dbReference type="PROSITE" id="PS50089"/>
    </source>
</evidence>
<dbReference type="GO" id="GO:0005783">
    <property type="term" value="C:endoplasmic reticulum"/>
    <property type="evidence" value="ECO:0007669"/>
    <property type="project" value="InterPro"/>
</dbReference>
<dbReference type="InterPro" id="IPR013083">
    <property type="entry name" value="Znf_RING/FYVE/PHD"/>
</dbReference>
<dbReference type="WBParaSite" id="nRc.2.0.1.t17015-RA">
    <property type="protein sequence ID" value="nRc.2.0.1.t17015-RA"/>
    <property type="gene ID" value="nRc.2.0.1.g17015"/>
</dbReference>
<evidence type="ECO:0000256" key="7">
    <source>
        <dbReference type="ARBA" id="ARBA00022771"/>
    </source>
</evidence>
<keyword evidence="9" id="KW-0862">Zinc</keyword>
<evidence type="ECO:0000313" key="15">
    <source>
        <dbReference type="WBParaSite" id="nRc.2.0.1.t17015-RA"/>
    </source>
</evidence>
<dbReference type="InterPro" id="IPR001841">
    <property type="entry name" value="Znf_RING"/>
</dbReference>
<dbReference type="GO" id="GO:0008270">
    <property type="term" value="F:zinc ion binding"/>
    <property type="evidence" value="ECO:0007669"/>
    <property type="project" value="UniProtKB-KW"/>
</dbReference>
<evidence type="ECO:0000256" key="6">
    <source>
        <dbReference type="ARBA" id="ARBA00022723"/>
    </source>
</evidence>
<reference evidence="15" key="1">
    <citation type="submission" date="2022-11" db="UniProtKB">
        <authorList>
            <consortium name="WormBaseParasite"/>
        </authorList>
    </citation>
    <scope>IDENTIFICATION</scope>
</reference>
<dbReference type="GO" id="GO:0006511">
    <property type="term" value="P:ubiquitin-dependent protein catabolic process"/>
    <property type="evidence" value="ECO:0007669"/>
    <property type="project" value="InterPro"/>
</dbReference>
<dbReference type="PANTHER" id="PTHR12313">
    <property type="entry name" value="E3 UBIQUITIN-PROTEIN LIGASE RNF5-RELATED"/>
    <property type="match status" value="1"/>
</dbReference>
<dbReference type="AlphaFoldDB" id="A0A915IT19"/>
<evidence type="ECO:0000256" key="5">
    <source>
        <dbReference type="ARBA" id="ARBA00022679"/>
    </source>
</evidence>
<dbReference type="GO" id="GO:0061630">
    <property type="term" value="F:ubiquitin protein ligase activity"/>
    <property type="evidence" value="ECO:0007669"/>
    <property type="project" value="UniProtKB-EC"/>
</dbReference>
<keyword evidence="8" id="KW-0833">Ubl conjugation pathway</keyword>
<dbReference type="Proteomes" id="UP000887565">
    <property type="component" value="Unplaced"/>
</dbReference>
<dbReference type="EC" id="2.3.2.27" evidence="4"/>
<feature type="compositionally biased region" description="Low complexity" evidence="12">
    <location>
        <begin position="12"/>
        <end position="21"/>
    </location>
</feature>
<evidence type="ECO:0000256" key="4">
    <source>
        <dbReference type="ARBA" id="ARBA00012483"/>
    </source>
</evidence>
<name>A0A915IT19_ROMCU</name>
<evidence type="ECO:0000256" key="2">
    <source>
        <dbReference type="ARBA" id="ARBA00004308"/>
    </source>
</evidence>
<evidence type="ECO:0000256" key="1">
    <source>
        <dbReference type="ARBA" id="ARBA00000900"/>
    </source>
</evidence>
<proteinExistence type="predicted"/>
<evidence type="ECO:0000256" key="8">
    <source>
        <dbReference type="ARBA" id="ARBA00022786"/>
    </source>
</evidence>
<dbReference type="SUPFAM" id="SSF57850">
    <property type="entry name" value="RING/U-box"/>
    <property type="match status" value="1"/>
</dbReference>
<evidence type="ECO:0000256" key="3">
    <source>
        <dbReference type="ARBA" id="ARBA00004906"/>
    </source>
</evidence>
<feature type="compositionally biased region" description="Basic and acidic residues" evidence="12">
    <location>
        <begin position="1"/>
        <end position="10"/>
    </location>
</feature>
<dbReference type="PROSITE" id="PS50089">
    <property type="entry name" value="ZF_RING_2"/>
    <property type="match status" value="1"/>
</dbReference>
<evidence type="ECO:0000256" key="12">
    <source>
        <dbReference type="SAM" id="MobiDB-lite"/>
    </source>
</evidence>
<keyword evidence="6" id="KW-0479">Metal-binding</keyword>
<organism evidence="14 15">
    <name type="scientific">Romanomermis culicivorax</name>
    <name type="common">Nematode worm</name>
    <dbReference type="NCBI Taxonomy" id="13658"/>
    <lineage>
        <taxon>Eukaryota</taxon>
        <taxon>Metazoa</taxon>
        <taxon>Ecdysozoa</taxon>
        <taxon>Nematoda</taxon>
        <taxon>Enoplea</taxon>
        <taxon>Dorylaimia</taxon>
        <taxon>Mermithida</taxon>
        <taxon>Mermithoidea</taxon>
        <taxon>Mermithidae</taxon>
        <taxon>Romanomermis</taxon>
    </lineage>
</organism>
<evidence type="ECO:0000256" key="9">
    <source>
        <dbReference type="ARBA" id="ARBA00022833"/>
    </source>
</evidence>
<keyword evidence="5" id="KW-0808">Transferase</keyword>
<protein>
    <recommendedName>
        <fullName evidence="4">RING-type E3 ubiquitin transferase</fullName>
        <ecNumber evidence="4">2.3.2.27</ecNumber>
    </recommendedName>
</protein>
<comment type="pathway">
    <text evidence="3">Protein modification; protein ubiquitination.</text>
</comment>
<dbReference type="Gene3D" id="3.30.40.10">
    <property type="entry name" value="Zinc/RING finger domain, C3HC4 (zinc finger)"/>
    <property type="match status" value="1"/>
</dbReference>
<dbReference type="Pfam" id="PF13639">
    <property type="entry name" value="zf-RING_2"/>
    <property type="match status" value="1"/>
</dbReference>
<feature type="region of interest" description="Disordered" evidence="12">
    <location>
        <begin position="1"/>
        <end position="24"/>
    </location>
</feature>
<sequence>MTQQQKEKSHPAKSSSSSPTNLLPPPSPQCCRYFNCYICLDSAQSPVITLCGHLFCWPCLYVWFLTHERNLFCPSCRCPLLRSHIVPVIEQKFTKDGNGEKNAGVGGLPPRPKPFSQSSGFNARNIINTEIFQWPNGERARNSLCFTIFLSILWYLFA</sequence>
<comment type="catalytic activity">
    <reaction evidence="1">
        <text>S-ubiquitinyl-[E2 ubiquitin-conjugating enzyme]-L-cysteine + [acceptor protein]-L-lysine = [E2 ubiquitin-conjugating enzyme]-L-cysteine + N(6)-ubiquitinyl-[acceptor protein]-L-lysine.</text>
        <dbReference type="EC" id="2.3.2.27"/>
    </reaction>
</comment>
<evidence type="ECO:0000256" key="11">
    <source>
        <dbReference type="PROSITE-ProRule" id="PRU00175"/>
    </source>
</evidence>